<dbReference type="Gene3D" id="3.40.30.10">
    <property type="entry name" value="Glutaredoxin"/>
    <property type="match status" value="1"/>
</dbReference>
<organism evidence="1 2">
    <name type="scientific">Trifolium medium</name>
    <dbReference type="NCBI Taxonomy" id="97028"/>
    <lineage>
        <taxon>Eukaryota</taxon>
        <taxon>Viridiplantae</taxon>
        <taxon>Streptophyta</taxon>
        <taxon>Embryophyta</taxon>
        <taxon>Tracheophyta</taxon>
        <taxon>Spermatophyta</taxon>
        <taxon>Magnoliopsida</taxon>
        <taxon>eudicotyledons</taxon>
        <taxon>Gunneridae</taxon>
        <taxon>Pentapetalae</taxon>
        <taxon>rosids</taxon>
        <taxon>fabids</taxon>
        <taxon>Fabales</taxon>
        <taxon>Fabaceae</taxon>
        <taxon>Papilionoideae</taxon>
        <taxon>50 kb inversion clade</taxon>
        <taxon>NPAAA clade</taxon>
        <taxon>Hologalegina</taxon>
        <taxon>IRL clade</taxon>
        <taxon>Trifolieae</taxon>
        <taxon>Trifolium</taxon>
    </lineage>
</organism>
<dbReference type="Proteomes" id="UP000265520">
    <property type="component" value="Unassembled WGS sequence"/>
</dbReference>
<name>A0A392Q4R2_9FABA</name>
<dbReference type="EMBL" id="LXQA010112237">
    <property type="protein sequence ID" value="MCI18887.1"/>
    <property type="molecule type" value="Genomic_DNA"/>
</dbReference>
<reference evidence="1 2" key="1">
    <citation type="journal article" date="2018" name="Front. Plant Sci.">
        <title>Red Clover (Trifolium pratense) and Zigzag Clover (T. medium) - A Picture of Genomic Similarities and Differences.</title>
        <authorList>
            <person name="Dluhosova J."/>
            <person name="Istvanek J."/>
            <person name="Nedelnik J."/>
            <person name="Repkova J."/>
        </authorList>
    </citation>
    <scope>NUCLEOTIDE SEQUENCE [LARGE SCALE GENOMIC DNA]</scope>
    <source>
        <strain evidence="2">cv. 10/8</strain>
        <tissue evidence="1">Leaf</tissue>
    </source>
</reference>
<accession>A0A392Q4R2</accession>
<dbReference type="AlphaFoldDB" id="A0A392Q4R2"/>
<keyword evidence="2" id="KW-1185">Reference proteome</keyword>
<evidence type="ECO:0000313" key="2">
    <source>
        <dbReference type="Proteomes" id="UP000265520"/>
    </source>
</evidence>
<protein>
    <submittedName>
        <fullName evidence="1">UBX domain-containing protein 2-like</fullName>
    </submittedName>
</protein>
<evidence type="ECO:0000313" key="1">
    <source>
        <dbReference type="EMBL" id="MCI18887.1"/>
    </source>
</evidence>
<dbReference type="SUPFAM" id="SSF52833">
    <property type="entry name" value="Thioredoxin-like"/>
    <property type="match status" value="1"/>
</dbReference>
<proteinExistence type="predicted"/>
<dbReference type="InterPro" id="IPR036249">
    <property type="entry name" value="Thioredoxin-like_sf"/>
</dbReference>
<sequence length="62" mass="6855">MGDSAYIVKHVSDMQFVTKLNRDTWANDAVSQTISTNFIFWQLAPALGGNPWVVNILSISNA</sequence>
<comment type="caution">
    <text evidence="1">The sequence shown here is derived from an EMBL/GenBank/DDBJ whole genome shotgun (WGS) entry which is preliminary data.</text>
</comment>